<comment type="subcellular location">
    <subcellularLocation>
        <location evidence="1">Membrane</location>
        <topology evidence="1">Peripheral membrane protein</topology>
    </subcellularLocation>
</comment>
<dbReference type="RefSeq" id="WP_259479101.1">
    <property type="nucleotide sequence ID" value="NZ_BAAAQY010000004.1"/>
</dbReference>
<keyword evidence="3 10" id="KW-0436">Ligase</keyword>
<evidence type="ECO:0000313" key="11">
    <source>
        <dbReference type="Proteomes" id="UP001500929"/>
    </source>
</evidence>
<dbReference type="CDD" id="cd05936">
    <property type="entry name" value="FC-FACS_FadD_like"/>
    <property type="match status" value="1"/>
</dbReference>
<evidence type="ECO:0000256" key="3">
    <source>
        <dbReference type="ARBA" id="ARBA00022598"/>
    </source>
</evidence>
<feature type="region of interest" description="Disordered" evidence="7">
    <location>
        <begin position="395"/>
        <end position="416"/>
    </location>
</feature>
<evidence type="ECO:0000256" key="7">
    <source>
        <dbReference type="SAM" id="MobiDB-lite"/>
    </source>
</evidence>
<protein>
    <recommendedName>
        <fullName evidence="5">Long-chain-fatty-acid--CoA ligase</fullName>
        <ecNumber evidence="4">6.2.1.3</ecNumber>
    </recommendedName>
    <alternativeName>
        <fullName evidence="6">Long-chain acyl-CoA synthetase</fullName>
    </alternativeName>
</protein>
<dbReference type="Proteomes" id="UP001500929">
    <property type="component" value="Unassembled WGS sequence"/>
</dbReference>
<accession>A0ABN3DI09</accession>
<evidence type="ECO:0000313" key="10">
    <source>
        <dbReference type="EMBL" id="GAA2231829.1"/>
    </source>
</evidence>
<dbReference type="SUPFAM" id="SSF56801">
    <property type="entry name" value="Acetyl-CoA synthetase-like"/>
    <property type="match status" value="1"/>
</dbReference>
<dbReference type="Pfam" id="PF00501">
    <property type="entry name" value="AMP-binding"/>
    <property type="match status" value="1"/>
</dbReference>
<dbReference type="GO" id="GO:0016874">
    <property type="term" value="F:ligase activity"/>
    <property type="evidence" value="ECO:0007669"/>
    <property type="project" value="UniProtKB-KW"/>
</dbReference>
<comment type="pathway">
    <text evidence="2">Lipid metabolism; fatty acid beta-oxidation.</text>
</comment>
<dbReference type="InterPro" id="IPR042099">
    <property type="entry name" value="ANL_N_sf"/>
</dbReference>
<organism evidence="10 11">
    <name type="scientific">Herbiconiux moechotypicola</name>
    <dbReference type="NCBI Taxonomy" id="637393"/>
    <lineage>
        <taxon>Bacteria</taxon>
        <taxon>Bacillati</taxon>
        <taxon>Actinomycetota</taxon>
        <taxon>Actinomycetes</taxon>
        <taxon>Micrococcales</taxon>
        <taxon>Microbacteriaceae</taxon>
        <taxon>Herbiconiux</taxon>
    </lineage>
</organism>
<dbReference type="InterPro" id="IPR050237">
    <property type="entry name" value="ATP-dep_AMP-bd_enzyme"/>
</dbReference>
<dbReference type="Gene3D" id="3.30.300.30">
    <property type="match status" value="1"/>
</dbReference>
<feature type="domain" description="AMP-binding enzyme C-terminal" evidence="9">
    <location>
        <begin position="481"/>
        <end position="555"/>
    </location>
</feature>
<reference evidence="10 11" key="1">
    <citation type="journal article" date="2019" name="Int. J. Syst. Evol. Microbiol.">
        <title>The Global Catalogue of Microorganisms (GCM) 10K type strain sequencing project: providing services to taxonomists for standard genome sequencing and annotation.</title>
        <authorList>
            <consortium name="The Broad Institute Genomics Platform"/>
            <consortium name="The Broad Institute Genome Sequencing Center for Infectious Disease"/>
            <person name="Wu L."/>
            <person name="Ma J."/>
        </authorList>
    </citation>
    <scope>NUCLEOTIDE SEQUENCE [LARGE SCALE GENOMIC DNA]</scope>
    <source>
        <strain evidence="10 11">JCM 16117</strain>
    </source>
</reference>
<name>A0ABN3DI09_9MICO</name>
<evidence type="ECO:0000256" key="2">
    <source>
        <dbReference type="ARBA" id="ARBA00005005"/>
    </source>
</evidence>
<proteinExistence type="predicted"/>
<evidence type="ECO:0000256" key="4">
    <source>
        <dbReference type="ARBA" id="ARBA00026121"/>
    </source>
</evidence>
<dbReference type="EC" id="6.2.1.3" evidence="4"/>
<keyword evidence="11" id="KW-1185">Reference proteome</keyword>
<sequence>MNDYASKPWLSSYPPELAPTIQEVDFASVGELVDATCLRFSAKPAYSNLGHVIDYAELGRLSDHFAAFLLGELKLAKGDRIVLQMPNLLQYPVAVYGALKAGLVVVNANPLYTAAEMKKVFLDSGAVAIVVIENFADKLEKIIADTGIRHVVLTEVGDLLPPVKRVLTNFVVKRVRKMVPAHELPRASASLTTFRDALAKGERMHGTPAAARPVVETGDTALLQYTGGTTGGTKAAVITHHNLLANQAQMLAPMRLRLTEGEETIIAALPLYHIFSLTVNALAFFAYGSHNVLITNPRDTKDLVKTLGATKPTVLILVSTLAGSLLDSEAFRALDFSRVKLAVAGGMAVRSATAKRWREVVGADMLEGYGLTEASPVVSVNPTWTTPRVGTIGLPLPSTDVELRDDDGEPVPMGERGELCVRGPQVMSGYWNQPGPTADVLKDGWLLTGDVATMEPDGYLTIVDRKKDMVVVSGFNVYPSEVEEAAMSHPKVKDAGVIGVPDERSGESIVLFVVKADPSLTEEELAAYLKTELAGYKRPHRIEFRDELPKTNVGKVLRRELTALLEQDGAAAAGS</sequence>
<dbReference type="Pfam" id="PF13193">
    <property type="entry name" value="AMP-binding_C"/>
    <property type="match status" value="1"/>
</dbReference>
<dbReference type="PANTHER" id="PTHR43767">
    <property type="entry name" value="LONG-CHAIN-FATTY-ACID--COA LIGASE"/>
    <property type="match status" value="1"/>
</dbReference>
<dbReference type="PANTHER" id="PTHR43767:SF8">
    <property type="entry name" value="LONG-CHAIN-FATTY-ACID--COA LIGASE"/>
    <property type="match status" value="1"/>
</dbReference>
<feature type="domain" description="AMP-dependent synthetase/ligase" evidence="8">
    <location>
        <begin position="36"/>
        <end position="431"/>
    </location>
</feature>
<evidence type="ECO:0000256" key="1">
    <source>
        <dbReference type="ARBA" id="ARBA00004170"/>
    </source>
</evidence>
<dbReference type="InterPro" id="IPR000873">
    <property type="entry name" value="AMP-dep_synth/lig_dom"/>
</dbReference>
<dbReference type="InterPro" id="IPR025110">
    <property type="entry name" value="AMP-bd_C"/>
</dbReference>
<evidence type="ECO:0000259" key="8">
    <source>
        <dbReference type="Pfam" id="PF00501"/>
    </source>
</evidence>
<dbReference type="InterPro" id="IPR045851">
    <property type="entry name" value="AMP-bd_C_sf"/>
</dbReference>
<dbReference type="EMBL" id="BAAAQY010000004">
    <property type="protein sequence ID" value="GAA2231829.1"/>
    <property type="molecule type" value="Genomic_DNA"/>
</dbReference>
<comment type="caution">
    <text evidence="10">The sequence shown here is derived from an EMBL/GenBank/DDBJ whole genome shotgun (WGS) entry which is preliminary data.</text>
</comment>
<gene>
    <name evidence="10" type="primary">fadD</name>
    <name evidence="10" type="ORF">GCM10009851_16030</name>
</gene>
<evidence type="ECO:0000256" key="6">
    <source>
        <dbReference type="ARBA" id="ARBA00042773"/>
    </source>
</evidence>
<evidence type="ECO:0000256" key="5">
    <source>
        <dbReference type="ARBA" id="ARBA00039545"/>
    </source>
</evidence>
<dbReference type="Gene3D" id="3.40.50.12780">
    <property type="entry name" value="N-terminal domain of ligase-like"/>
    <property type="match status" value="1"/>
</dbReference>
<evidence type="ECO:0000259" key="9">
    <source>
        <dbReference type="Pfam" id="PF13193"/>
    </source>
</evidence>